<dbReference type="AlphaFoldDB" id="A0A1G2G5W9"/>
<reference evidence="1 2" key="1">
    <citation type="journal article" date="2016" name="Nat. Commun.">
        <title>Thousands of microbial genomes shed light on interconnected biogeochemical processes in an aquifer system.</title>
        <authorList>
            <person name="Anantharaman K."/>
            <person name="Brown C.T."/>
            <person name="Hug L.A."/>
            <person name="Sharon I."/>
            <person name="Castelle C.J."/>
            <person name="Probst A.J."/>
            <person name="Thomas B.C."/>
            <person name="Singh A."/>
            <person name="Wilkins M.J."/>
            <person name="Karaoz U."/>
            <person name="Brodie E.L."/>
            <person name="Williams K.H."/>
            <person name="Hubbard S.S."/>
            <person name="Banfield J.F."/>
        </authorList>
    </citation>
    <scope>NUCLEOTIDE SEQUENCE [LARGE SCALE GENOMIC DNA]</scope>
</reference>
<proteinExistence type="predicted"/>
<gene>
    <name evidence="1" type="ORF">A2756_01920</name>
</gene>
<evidence type="ECO:0000313" key="1">
    <source>
        <dbReference type="EMBL" id="OGZ45644.1"/>
    </source>
</evidence>
<dbReference type="Proteomes" id="UP000177785">
    <property type="component" value="Unassembled WGS sequence"/>
</dbReference>
<dbReference type="EMBL" id="MHNL01000005">
    <property type="protein sequence ID" value="OGZ45644.1"/>
    <property type="molecule type" value="Genomic_DNA"/>
</dbReference>
<accession>A0A1G2G5W9</accession>
<evidence type="ECO:0000313" key="2">
    <source>
        <dbReference type="Proteomes" id="UP000177785"/>
    </source>
</evidence>
<protein>
    <submittedName>
        <fullName evidence="1">Uncharacterized protein</fullName>
    </submittedName>
</protein>
<name>A0A1G2G5W9_9BACT</name>
<sequence length="147" mass="16155">MKEIRVAVCECFSPLMGLDGAIFSMADFAGEYCWPFKDSIITIEDADPRVFLVTAFSLSAPKHDYVASRYPCQFSVDVFSQGDGSPSLITRILVPGCTWVNSVYWNIGSEGDVLGDALLQIILQIARVPQLHAETAGILWNSFADLN</sequence>
<organism evidence="1 2">
    <name type="scientific">Candidatus Ryanbacteria bacterium RIFCSPHIGHO2_01_FULL_48_27</name>
    <dbReference type="NCBI Taxonomy" id="1802115"/>
    <lineage>
        <taxon>Bacteria</taxon>
        <taxon>Candidatus Ryaniibacteriota</taxon>
    </lineage>
</organism>
<comment type="caution">
    <text evidence="1">The sequence shown here is derived from an EMBL/GenBank/DDBJ whole genome shotgun (WGS) entry which is preliminary data.</text>
</comment>